<dbReference type="InterPro" id="IPR043504">
    <property type="entry name" value="Peptidase_S1_PA_chymotrypsin"/>
</dbReference>
<dbReference type="GO" id="GO:0016020">
    <property type="term" value="C:membrane"/>
    <property type="evidence" value="ECO:0007669"/>
    <property type="project" value="UniProtKB-SubCell"/>
</dbReference>
<dbReference type="GO" id="GO:0009403">
    <property type="term" value="P:toxin biosynthetic process"/>
    <property type="evidence" value="ECO:0007669"/>
    <property type="project" value="InterPro"/>
</dbReference>
<comment type="subcellular location">
    <subcellularLocation>
        <location evidence="1">Membrane</location>
        <topology evidence="1">Multi-pass membrane protein</topology>
    </subcellularLocation>
</comment>
<gene>
    <name evidence="6" type="ORF">BN46_1031</name>
    <name evidence="7" type="ORF">HMPREF9719_01264</name>
</gene>
<dbReference type="PANTHER" id="PTHR43019:SF23">
    <property type="entry name" value="PROTEASE DO-LIKE 5, CHLOROPLASTIC"/>
    <property type="match status" value="1"/>
</dbReference>
<evidence type="ECO:0000256" key="5">
    <source>
        <dbReference type="SAM" id="Phobius"/>
    </source>
</evidence>
<sequence>MSLALLVDVLIVILVIFGVLLGWTLGGFAAVASTAGIVGGLVAGTKLAPWVGGLAESGMATMLLSLLTLVVAVCVGYSLGAALGSAARRLLSSKPARRVEQGVGAVFQGIATMLVVWLISLPLAASVAGPLGSALQNSKVLAFVDDAMPPAAERLPAAIASLFNESGLPPMISPFTAMPPADIEPPSGEIEDPALIERARPSVIHVQGSAYSCSKRLMGSGFVTAPDYVVTNAHVVAGTDTVSLDTVDGTKEAQVVYYNPEFDIAVLHSPGLGLPALPWAEYQAEPGQNATVLGFPLSGPFRPDPVRVSAQQIIAGPDIYAGGRVERETYVVRGTVQQGNSGGPMIDAEGHVLGVVFGTAVDDSDTGFTLTADEVRRQIGDVHQYTEPVDTQECVAS</sequence>
<dbReference type="NCBIfam" id="NF033740">
    <property type="entry name" value="MarP_fam_protase"/>
    <property type="match status" value="1"/>
</dbReference>
<dbReference type="Proteomes" id="UP000006078">
    <property type="component" value="Unassembled WGS sequence"/>
</dbReference>
<dbReference type="EMBL" id="AHAE01000059">
    <property type="protein sequence ID" value="EJZ81809.1"/>
    <property type="molecule type" value="Genomic_DNA"/>
</dbReference>
<keyword evidence="3 5" id="KW-1133">Transmembrane helix</keyword>
<dbReference type="InterPro" id="IPR047680">
    <property type="entry name" value="MarP-like"/>
</dbReference>
<dbReference type="InterPro" id="IPR003825">
    <property type="entry name" value="Colicin-V_CvpA"/>
</dbReference>
<evidence type="ECO:0000313" key="7">
    <source>
        <dbReference type="EMBL" id="EJZ81809.1"/>
    </source>
</evidence>
<evidence type="ECO:0000313" key="8">
    <source>
        <dbReference type="Proteomes" id="UP000006078"/>
    </source>
</evidence>
<keyword evidence="2 5" id="KW-0812">Transmembrane</keyword>
<proteinExistence type="predicted"/>
<feature type="transmembrane region" description="Helical" evidence="5">
    <location>
        <begin position="62"/>
        <end position="84"/>
    </location>
</feature>
<dbReference type="PANTHER" id="PTHR43019">
    <property type="entry name" value="SERINE ENDOPROTEASE DEGS"/>
    <property type="match status" value="1"/>
</dbReference>
<keyword evidence="4 5" id="KW-0472">Membrane</keyword>
<accession>I7IXE6</accession>
<reference evidence="7 8" key="2">
    <citation type="submission" date="2012-08" db="EMBL/GenBank/DDBJ databases">
        <title>The Genome Sequence of Turicella otitidis ATCC 51513.</title>
        <authorList>
            <consortium name="The Broad Institute Genome Sequencing Platform"/>
            <person name="Earl A."/>
            <person name="Ward D."/>
            <person name="Feldgarden M."/>
            <person name="Gevers D."/>
            <person name="Huys G."/>
            <person name="Walker B."/>
            <person name="Young S.K."/>
            <person name="Zeng Q."/>
            <person name="Gargeya S."/>
            <person name="Fitzgerald M."/>
            <person name="Haas B."/>
            <person name="Abouelleil A."/>
            <person name="Alvarado L."/>
            <person name="Arachchi H.M."/>
            <person name="Berlin A.M."/>
            <person name="Chapman S.B."/>
            <person name="Goldberg J."/>
            <person name="Griggs A."/>
            <person name="Gujja S."/>
            <person name="Hansen M."/>
            <person name="Howarth C."/>
            <person name="Imamovic A."/>
            <person name="Larimer J."/>
            <person name="McCowen C."/>
            <person name="Montmayeur A."/>
            <person name="Murphy C."/>
            <person name="Neiman D."/>
            <person name="Pearson M."/>
            <person name="Priest M."/>
            <person name="Roberts A."/>
            <person name="Saif S."/>
            <person name="Shea T."/>
            <person name="Sisk P."/>
            <person name="Sykes S."/>
            <person name="Wortman J."/>
            <person name="Nusbaum C."/>
            <person name="Birren B."/>
        </authorList>
    </citation>
    <scope>NUCLEOTIDE SEQUENCE [LARGE SCALE GENOMIC DNA]</scope>
    <source>
        <strain evidence="7 8">ATCC 51513</strain>
    </source>
</reference>
<dbReference type="Pfam" id="PF13365">
    <property type="entry name" value="Trypsin_2"/>
    <property type="match status" value="1"/>
</dbReference>
<evidence type="ECO:0000256" key="2">
    <source>
        <dbReference type="ARBA" id="ARBA00022692"/>
    </source>
</evidence>
<dbReference type="RefSeq" id="WP_004601154.1">
    <property type="nucleotide sequence ID" value="NZ_HF541867.1"/>
</dbReference>
<name>I7IXE6_9CORY</name>
<evidence type="ECO:0000256" key="1">
    <source>
        <dbReference type="ARBA" id="ARBA00004141"/>
    </source>
</evidence>
<dbReference type="OrthoDB" id="9766361at2"/>
<protein>
    <submittedName>
        <fullName evidence="6">Putative secreted protein</fullName>
    </submittedName>
</protein>
<dbReference type="STRING" id="29321.AAV33_07895"/>
<feature type="transmembrane region" description="Helical" evidence="5">
    <location>
        <begin position="105"/>
        <end position="128"/>
    </location>
</feature>
<reference evidence="6 9" key="1">
    <citation type="journal article" date="2012" name="J. Bacteriol.">
        <title>Draft Genome Sequence of Turicella otitidis ATCC 51513, Isolated from Middle Ear Fluid from a Child with Otitis Media.</title>
        <authorList>
            <person name="Brinkrolf K."/>
            <person name="Schneider J."/>
            <person name="Knecht M."/>
            <person name="Ruckert C."/>
            <person name="Tauch A."/>
        </authorList>
    </citation>
    <scope>NUCLEOTIDE SEQUENCE [LARGE SCALE GENOMIC DNA]</scope>
    <source>
        <strain evidence="6 9">ATCC 51513</strain>
    </source>
</reference>
<organism evidence="6 9">
    <name type="scientific">Corynebacterium otitidis ATCC 51513</name>
    <dbReference type="NCBI Taxonomy" id="883169"/>
    <lineage>
        <taxon>Bacteria</taxon>
        <taxon>Bacillati</taxon>
        <taxon>Actinomycetota</taxon>
        <taxon>Actinomycetes</taxon>
        <taxon>Mycobacteriales</taxon>
        <taxon>Corynebacteriaceae</taxon>
        <taxon>Corynebacterium</taxon>
    </lineage>
</organism>
<evidence type="ECO:0000313" key="6">
    <source>
        <dbReference type="EMBL" id="CCI83758.1"/>
    </source>
</evidence>
<dbReference type="HOGENOM" id="CLU_043139_0_0_11"/>
<dbReference type="Pfam" id="PF02674">
    <property type="entry name" value="Colicin_V"/>
    <property type="match status" value="1"/>
</dbReference>
<comment type="caution">
    <text evidence="6">The sequence shown here is derived from an EMBL/GenBank/DDBJ whole genome shotgun (WGS) entry which is preliminary data.</text>
</comment>
<dbReference type="Gene3D" id="2.40.10.10">
    <property type="entry name" value="Trypsin-like serine proteases"/>
    <property type="match status" value="2"/>
</dbReference>
<dbReference type="Proteomes" id="UP000011016">
    <property type="component" value="Unassembled WGS sequence"/>
</dbReference>
<dbReference type="PATRIC" id="fig|883169.3.peg.1215"/>
<dbReference type="SUPFAM" id="SSF50494">
    <property type="entry name" value="Trypsin-like serine proteases"/>
    <property type="match status" value="1"/>
</dbReference>
<dbReference type="eggNOG" id="COG0265">
    <property type="taxonomic scope" value="Bacteria"/>
</dbReference>
<feature type="transmembrane region" description="Helical" evidence="5">
    <location>
        <begin position="9"/>
        <end position="42"/>
    </location>
</feature>
<keyword evidence="8" id="KW-1185">Reference proteome</keyword>
<dbReference type="EMBL" id="CAJZ01000146">
    <property type="protein sequence ID" value="CCI83758.1"/>
    <property type="molecule type" value="Genomic_DNA"/>
</dbReference>
<evidence type="ECO:0000256" key="3">
    <source>
        <dbReference type="ARBA" id="ARBA00022989"/>
    </source>
</evidence>
<evidence type="ECO:0000313" key="9">
    <source>
        <dbReference type="Proteomes" id="UP000011016"/>
    </source>
</evidence>
<evidence type="ECO:0000256" key="4">
    <source>
        <dbReference type="ARBA" id="ARBA00023136"/>
    </source>
</evidence>
<dbReference type="InterPro" id="IPR009003">
    <property type="entry name" value="Peptidase_S1_PA"/>
</dbReference>
<dbReference type="AlphaFoldDB" id="I7IXE6"/>